<dbReference type="AlphaFoldDB" id="A0A4D6LYJ8"/>
<protein>
    <submittedName>
        <fullName evidence="1">Uncharacterized protein</fullName>
    </submittedName>
</protein>
<reference evidence="1 2" key="1">
    <citation type="submission" date="2019-04" db="EMBL/GenBank/DDBJ databases">
        <title>An improved genome assembly and genetic linkage map for asparagus bean, Vigna unguiculata ssp. sesquipedialis.</title>
        <authorList>
            <person name="Xia Q."/>
            <person name="Zhang R."/>
            <person name="Dong Y."/>
        </authorList>
    </citation>
    <scope>NUCLEOTIDE SEQUENCE [LARGE SCALE GENOMIC DNA]</scope>
    <source>
        <tissue evidence="1">Leaf</tissue>
    </source>
</reference>
<dbReference type="Proteomes" id="UP000501690">
    <property type="component" value="Linkage Group LG5"/>
</dbReference>
<sequence length="53" mass="6165">MHTDTKQNPLSPFPSPPHRYLLSPHRNCEIVEPQGESELQEGRFWNLLRNGLP</sequence>
<name>A0A4D6LYJ8_VIGUN</name>
<gene>
    <name evidence="1" type="ORF">DEO72_LG5g1843</name>
</gene>
<accession>A0A4D6LYJ8</accession>
<organism evidence="1 2">
    <name type="scientific">Vigna unguiculata</name>
    <name type="common">Cowpea</name>
    <dbReference type="NCBI Taxonomy" id="3917"/>
    <lineage>
        <taxon>Eukaryota</taxon>
        <taxon>Viridiplantae</taxon>
        <taxon>Streptophyta</taxon>
        <taxon>Embryophyta</taxon>
        <taxon>Tracheophyta</taxon>
        <taxon>Spermatophyta</taxon>
        <taxon>Magnoliopsida</taxon>
        <taxon>eudicotyledons</taxon>
        <taxon>Gunneridae</taxon>
        <taxon>Pentapetalae</taxon>
        <taxon>rosids</taxon>
        <taxon>fabids</taxon>
        <taxon>Fabales</taxon>
        <taxon>Fabaceae</taxon>
        <taxon>Papilionoideae</taxon>
        <taxon>50 kb inversion clade</taxon>
        <taxon>NPAAA clade</taxon>
        <taxon>indigoferoid/millettioid clade</taxon>
        <taxon>Phaseoleae</taxon>
        <taxon>Vigna</taxon>
    </lineage>
</organism>
<keyword evidence="2" id="KW-1185">Reference proteome</keyword>
<evidence type="ECO:0000313" key="1">
    <source>
        <dbReference type="EMBL" id="QCD93767.1"/>
    </source>
</evidence>
<proteinExistence type="predicted"/>
<evidence type="ECO:0000313" key="2">
    <source>
        <dbReference type="Proteomes" id="UP000501690"/>
    </source>
</evidence>
<dbReference type="EMBL" id="CP039349">
    <property type="protein sequence ID" value="QCD93767.1"/>
    <property type="molecule type" value="Genomic_DNA"/>
</dbReference>